<dbReference type="Gene3D" id="2.40.128.420">
    <property type="match status" value="1"/>
</dbReference>
<dbReference type="EMBL" id="BJNP01000025">
    <property type="protein sequence ID" value="GEC72774.1"/>
    <property type="molecule type" value="Genomic_DNA"/>
</dbReference>
<sequence length="312" mass="34682">MRNKYIKPFLLVLGSLSLVFTSCEPYEDFTKDFDKTTVYFGTQKPLRTIVSDNQMDFKVGVTFGGRRENNSDEFADFVIDPSLLNDIPGASVFTLLPENYYTLSNSSRMLIPKGKFIGDVTVTLNRDMFTNDPTTTNRTYALPLRITNTSLDSIAAGSFDQDGNTILARKDYTILVVKYISSYSGTFYHKGTQRELNASGGVVNEVVYNNSDLVKNQTWDLTTVDRNSVKTSGIGAVLTHNFVININELDNTLSIDSPSAGVTNLIGSGTYAPLTGIISIEYSYTLGGKNYQVSDTLVIRTSPEQNLRFEEW</sequence>
<organism evidence="2 3">
    <name type="scientific">Flavobacterium flevense</name>
    <dbReference type="NCBI Taxonomy" id="983"/>
    <lineage>
        <taxon>Bacteria</taxon>
        <taxon>Pseudomonadati</taxon>
        <taxon>Bacteroidota</taxon>
        <taxon>Flavobacteriia</taxon>
        <taxon>Flavobacteriales</taxon>
        <taxon>Flavobacteriaceae</taxon>
        <taxon>Flavobacterium</taxon>
    </lineage>
</organism>
<reference evidence="2 3" key="1">
    <citation type="submission" date="2019-06" db="EMBL/GenBank/DDBJ databases">
        <title>Whole genome shotgun sequence of Flavobacterium flevense NBRC 14960.</title>
        <authorList>
            <person name="Hosoyama A."/>
            <person name="Uohara A."/>
            <person name="Ohji S."/>
            <person name="Ichikawa N."/>
        </authorList>
    </citation>
    <scope>NUCLEOTIDE SEQUENCE [LARGE SCALE GENOMIC DNA]</scope>
    <source>
        <strain evidence="2 3">NBRC 14960</strain>
    </source>
</reference>
<keyword evidence="3" id="KW-1185">Reference proteome</keyword>
<evidence type="ECO:0000313" key="2">
    <source>
        <dbReference type="EMBL" id="GEC72774.1"/>
    </source>
</evidence>
<dbReference type="Pfam" id="PF08522">
    <property type="entry name" value="BT_3987-like_N"/>
    <property type="match status" value="1"/>
</dbReference>
<dbReference type="PROSITE" id="PS51257">
    <property type="entry name" value="PROKAR_LIPOPROTEIN"/>
    <property type="match status" value="1"/>
</dbReference>
<evidence type="ECO:0000313" key="3">
    <source>
        <dbReference type="Proteomes" id="UP000316775"/>
    </source>
</evidence>
<accession>A0A4Y4B1K5</accession>
<dbReference type="STRING" id="983.SAMN05443543_11526"/>
<dbReference type="RefSeq" id="WP_083552949.1">
    <property type="nucleotide sequence ID" value="NZ_BJNP01000025.1"/>
</dbReference>
<name>A0A4Y4B1K5_9FLAO</name>
<dbReference type="AlphaFoldDB" id="A0A4Y4B1K5"/>
<proteinExistence type="predicted"/>
<dbReference type="Proteomes" id="UP000316775">
    <property type="component" value="Unassembled WGS sequence"/>
</dbReference>
<comment type="caution">
    <text evidence="2">The sequence shown here is derived from an EMBL/GenBank/DDBJ whole genome shotgun (WGS) entry which is preliminary data.</text>
</comment>
<feature type="domain" description="BT-3987-like N-terminal" evidence="1">
    <location>
        <begin position="35"/>
        <end position="150"/>
    </location>
</feature>
<dbReference type="InterPro" id="IPR013728">
    <property type="entry name" value="BT_3987-like_N"/>
</dbReference>
<protein>
    <recommendedName>
        <fullName evidence="1">BT-3987-like N-terminal domain-containing protein</fullName>
    </recommendedName>
</protein>
<dbReference type="Gene3D" id="2.60.40.1740">
    <property type="entry name" value="hypothetical protein (bacova_03559)"/>
    <property type="match status" value="1"/>
</dbReference>
<gene>
    <name evidence="2" type="ORF">FFL01_23130</name>
</gene>
<evidence type="ECO:0000259" key="1">
    <source>
        <dbReference type="Pfam" id="PF08522"/>
    </source>
</evidence>
<dbReference type="OrthoDB" id="1041979at2"/>